<evidence type="ECO:0000256" key="1">
    <source>
        <dbReference type="SAM" id="MobiDB-lite"/>
    </source>
</evidence>
<reference evidence="4" key="1">
    <citation type="journal article" date="2019" name="Int. J. Syst. Evol. Microbiol.">
        <title>The Global Catalogue of Microorganisms (GCM) 10K type strain sequencing project: providing services to taxonomists for standard genome sequencing and annotation.</title>
        <authorList>
            <consortium name="The Broad Institute Genomics Platform"/>
            <consortium name="The Broad Institute Genome Sequencing Center for Infectious Disease"/>
            <person name="Wu L."/>
            <person name="Ma J."/>
        </authorList>
    </citation>
    <scope>NUCLEOTIDE SEQUENCE [LARGE SCALE GENOMIC DNA]</scope>
    <source>
        <strain evidence="4">2902at01</strain>
    </source>
</reference>
<dbReference type="EMBL" id="JBHSBN010000006">
    <property type="protein sequence ID" value="MFC4106559.1"/>
    <property type="molecule type" value="Genomic_DNA"/>
</dbReference>
<accession>A0ABV8KKM9</accession>
<feature type="compositionally biased region" description="Low complexity" evidence="1">
    <location>
        <begin position="61"/>
        <end position="71"/>
    </location>
</feature>
<keyword evidence="2" id="KW-0812">Transmembrane</keyword>
<feature type="compositionally biased region" description="Polar residues" evidence="1">
    <location>
        <begin position="75"/>
        <end position="87"/>
    </location>
</feature>
<gene>
    <name evidence="3" type="ORF">ACFOX0_11505</name>
</gene>
<dbReference type="Proteomes" id="UP001595868">
    <property type="component" value="Unassembled WGS sequence"/>
</dbReference>
<keyword evidence="4" id="KW-1185">Reference proteome</keyword>
<evidence type="ECO:0000256" key="2">
    <source>
        <dbReference type="SAM" id="Phobius"/>
    </source>
</evidence>
<comment type="caution">
    <text evidence="3">The sequence shown here is derived from an EMBL/GenBank/DDBJ whole genome shotgun (WGS) entry which is preliminary data.</text>
</comment>
<sequence>MEPDPDWQPDERERAGRRRRAPLVASVVALALLVVGGGAAAVYFVGRRASPDRTAGGATGTTGEPATTAGASNPAPEQSPANTPTPERSTDARFVTVGQCVRNAGGADGKPKLAITPCGPKTYEVLRRFDGATTGKQDATTKCSKVEGYTDWYFFNSELDTLDFVLCLKQR</sequence>
<evidence type="ECO:0000313" key="3">
    <source>
        <dbReference type="EMBL" id="MFC4106559.1"/>
    </source>
</evidence>
<dbReference type="RefSeq" id="WP_377544890.1">
    <property type="nucleotide sequence ID" value="NZ_JBHSBN010000006.1"/>
</dbReference>
<protein>
    <submittedName>
        <fullName evidence="3">Uncharacterized protein</fullName>
    </submittedName>
</protein>
<organism evidence="3 4">
    <name type="scientific">Micromonospora zhanjiangensis</name>
    <dbReference type="NCBI Taxonomy" id="1522057"/>
    <lineage>
        <taxon>Bacteria</taxon>
        <taxon>Bacillati</taxon>
        <taxon>Actinomycetota</taxon>
        <taxon>Actinomycetes</taxon>
        <taxon>Micromonosporales</taxon>
        <taxon>Micromonosporaceae</taxon>
        <taxon>Micromonospora</taxon>
    </lineage>
</organism>
<keyword evidence="2" id="KW-0472">Membrane</keyword>
<proteinExistence type="predicted"/>
<evidence type="ECO:0000313" key="4">
    <source>
        <dbReference type="Proteomes" id="UP001595868"/>
    </source>
</evidence>
<feature type="region of interest" description="Disordered" evidence="1">
    <location>
        <begin position="1"/>
        <end position="21"/>
    </location>
</feature>
<feature type="transmembrane region" description="Helical" evidence="2">
    <location>
        <begin position="21"/>
        <end position="45"/>
    </location>
</feature>
<name>A0ABV8KKM9_9ACTN</name>
<keyword evidence="2" id="KW-1133">Transmembrane helix</keyword>
<feature type="region of interest" description="Disordered" evidence="1">
    <location>
        <begin position="50"/>
        <end position="90"/>
    </location>
</feature>